<proteinExistence type="predicted"/>
<gene>
    <name evidence="1" type="ORF">GCM10011512_07700</name>
</gene>
<dbReference type="Proteomes" id="UP000597761">
    <property type="component" value="Unassembled WGS sequence"/>
</dbReference>
<comment type="caution">
    <text evidence="1">The sequence shown here is derived from an EMBL/GenBank/DDBJ whole genome shotgun (WGS) entry which is preliminary data.</text>
</comment>
<dbReference type="EMBL" id="BMJI01000002">
    <property type="protein sequence ID" value="GGC83396.1"/>
    <property type="molecule type" value="Genomic_DNA"/>
</dbReference>
<evidence type="ECO:0000313" key="1">
    <source>
        <dbReference type="EMBL" id="GGC83396.1"/>
    </source>
</evidence>
<keyword evidence="2" id="KW-1185">Reference proteome</keyword>
<evidence type="ECO:0000313" key="2">
    <source>
        <dbReference type="Proteomes" id="UP000597761"/>
    </source>
</evidence>
<protein>
    <submittedName>
        <fullName evidence="1">Uncharacterized protein</fullName>
    </submittedName>
</protein>
<sequence>MTKRITIRTQADLLALMELTAGRRPPGSLLVQGMTRNGAEVGPTLRLDLPQHVEGRCGRAGAAPGRAGITAGRANRIGRSHWPCCGSTAGTN</sequence>
<organism evidence="1 2">
    <name type="scientific">Tersicoccus solisilvae</name>
    <dbReference type="NCBI Taxonomy" id="1882339"/>
    <lineage>
        <taxon>Bacteria</taxon>
        <taxon>Bacillati</taxon>
        <taxon>Actinomycetota</taxon>
        <taxon>Actinomycetes</taxon>
        <taxon>Micrococcales</taxon>
        <taxon>Micrococcaceae</taxon>
        <taxon>Tersicoccus</taxon>
    </lineage>
</organism>
<dbReference type="RefSeq" id="WP_188666452.1">
    <property type="nucleotide sequence ID" value="NZ_BMJI01000002.1"/>
</dbReference>
<name>A0ABQ1NR58_9MICC</name>
<reference evidence="2" key="1">
    <citation type="journal article" date="2019" name="Int. J. Syst. Evol. Microbiol.">
        <title>The Global Catalogue of Microorganisms (GCM) 10K type strain sequencing project: providing services to taxonomists for standard genome sequencing and annotation.</title>
        <authorList>
            <consortium name="The Broad Institute Genomics Platform"/>
            <consortium name="The Broad Institute Genome Sequencing Center for Infectious Disease"/>
            <person name="Wu L."/>
            <person name="Ma J."/>
        </authorList>
    </citation>
    <scope>NUCLEOTIDE SEQUENCE [LARGE SCALE GENOMIC DNA]</scope>
    <source>
        <strain evidence="2">CGMCC 1.15480</strain>
    </source>
</reference>
<accession>A0ABQ1NR58</accession>